<dbReference type="InterPro" id="IPR050617">
    <property type="entry name" value="E3_ligase_FN3/SPRY"/>
</dbReference>
<feature type="region of interest" description="Disordered" evidence="2">
    <location>
        <begin position="2073"/>
        <end position="2131"/>
    </location>
</feature>
<dbReference type="InterPro" id="IPR003961">
    <property type="entry name" value="FN3_dom"/>
</dbReference>
<feature type="region of interest" description="Disordered" evidence="2">
    <location>
        <begin position="1"/>
        <end position="134"/>
    </location>
</feature>
<dbReference type="PANTHER" id="PTHR24099">
    <property type="entry name" value="E3 UBIQUITIN-PROTEIN LIGASE TRIM36-RELATED"/>
    <property type="match status" value="1"/>
</dbReference>
<dbReference type="Gene3D" id="2.60.120.920">
    <property type="match status" value="1"/>
</dbReference>
<evidence type="ECO:0000313" key="6">
    <source>
        <dbReference type="RefSeq" id="XP_054842822.1"/>
    </source>
</evidence>
<name>A0AA97L7U0_EUBMA</name>
<dbReference type="SUPFAM" id="SSF49265">
    <property type="entry name" value="Fibronectin type III"/>
    <property type="match status" value="1"/>
</dbReference>
<feature type="region of interest" description="Disordered" evidence="2">
    <location>
        <begin position="718"/>
        <end position="765"/>
    </location>
</feature>
<feature type="domain" description="Fibronectin type-III" evidence="4">
    <location>
        <begin position="2995"/>
        <end position="3092"/>
    </location>
</feature>
<evidence type="ECO:0000259" key="4">
    <source>
        <dbReference type="PROSITE" id="PS50853"/>
    </source>
</evidence>
<feature type="region of interest" description="Disordered" evidence="2">
    <location>
        <begin position="292"/>
        <end position="316"/>
    </location>
</feature>
<dbReference type="PROSITE" id="PS50853">
    <property type="entry name" value="FN3"/>
    <property type="match status" value="2"/>
</dbReference>
<feature type="compositionally biased region" description="Polar residues" evidence="2">
    <location>
        <begin position="111"/>
        <end position="130"/>
    </location>
</feature>
<dbReference type="Pfam" id="PF00041">
    <property type="entry name" value="fn3"/>
    <property type="match status" value="1"/>
</dbReference>
<evidence type="ECO:0000313" key="5">
    <source>
        <dbReference type="Proteomes" id="UP001190640"/>
    </source>
</evidence>
<feature type="domain" description="B30.2/SPRY" evidence="3">
    <location>
        <begin position="3167"/>
        <end position="3354"/>
    </location>
</feature>
<dbReference type="SMART" id="SM00449">
    <property type="entry name" value="SPRY"/>
    <property type="match status" value="1"/>
</dbReference>
<feature type="compositionally biased region" description="Polar residues" evidence="2">
    <location>
        <begin position="87"/>
        <end position="96"/>
    </location>
</feature>
<gene>
    <name evidence="6" type="primary">CMYA5</name>
</gene>
<protein>
    <submittedName>
        <fullName evidence="6">Cardiomyopathy-associated protein 5 isoform X1</fullName>
    </submittedName>
</protein>
<feature type="compositionally biased region" description="Polar residues" evidence="2">
    <location>
        <begin position="30"/>
        <end position="46"/>
    </location>
</feature>
<accession>A0AA97L7U0</accession>
<proteinExistence type="predicted"/>
<feature type="region of interest" description="Disordered" evidence="2">
    <location>
        <begin position="532"/>
        <end position="642"/>
    </location>
</feature>
<keyword evidence="5" id="KW-1185">Reference proteome</keyword>
<feature type="compositionally biased region" description="Basic and acidic residues" evidence="2">
    <location>
        <begin position="576"/>
        <end position="594"/>
    </location>
</feature>
<evidence type="ECO:0000256" key="1">
    <source>
        <dbReference type="ARBA" id="ARBA00023054"/>
    </source>
</evidence>
<dbReference type="SUPFAM" id="SSF57845">
    <property type="entry name" value="B-box zinc-binding domain"/>
    <property type="match status" value="1"/>
</dbReference>
<dbReference type="PROSITE" id="PS50188">
    <property type="entry name" value="B302_SPRY"/>
    <property type="match status" value="1"/>
</dbReference>
<feature type="region of interest" description="Disordered" evidence="2">
    <location>
        <begin position="656"/>
        <end position="704"/>
    </location>
</feature>
<dbReference type="Pfam" id="PF00622">
    <property type="entry name" value="SPRY"/>
    <property type="match status" value="1"/>
</dbReference>
<feature type="region of interest" description="Disordered" evidence="2">
    <location>
        <begin position="2504"/>
        <end position="2544"/>
    </location>
</feature>
<dbReference type="PANTHER" id="PTHR24099:SF7">
    <property type="entry name" value="CARDIOMYOPATHY-ASSOCIATED PROTEIN 5"/>
    <property type="match status" value="1"/>
</dbReference>
<dbReference type="GO" id="GO:0005737">
    <property type="term" value="C:cytoplasm"/>
    <property type="evidence" value="ECO:0007669"/>
    <property type="project" value="TreeGrafter"/>
</dbReference>
<dbReference type="RefSeq" id="XP_054842822.1">
    <property type="nucleotide sequence ID" value="XM_054986847.1"/>
</dbReference>
<feature type="compositionally biased region" description="Acidic residues" evidence="2">
    <location>
        <begin position="8"/>
        <end position="27"/>
    </location>
</feature>
<keyword evidence="1" id="KW-0175">Coiled coil</keyword>
<dbReference type="CTD" id="202333"/>
<feature type="region of interest" description="Disordered" evidence="2">
    <location>
        <begin position="1171"/>
        <end position="1210"/>
    </location>
</feature>
<feature type="compositionally biased region" description="Low complexity" evidence="2">
    <location>
        <begin position="66"/>
        <end position="86"/>
    </location>
</feature>
<dbReference type="SUPFAM" id="SSF49899">
    <property type="entry name" value="Concanavalin A-like lectins/glucanases"/>
    <property type="match status" value="1"/>
</dbReference>
<feature type="domain" description="Fibronectin type-III" evidence="4">
    <location>
        <begin position="3093"/>
        <end position="3185"/>
    </location>
</feature>
<reference evidence="6" key="1">
    <citation type="submission" date="2025-08" db="UniProtKB">
        <authorList>
            <consortium name="RefSeq"/>
        </authorList>
    </citation>
    <scope>IDENTIFICATION</scope>
    <source>
        <tissue evidence="6">Blood</tissue>
    </source>
</reference>
<evidence type="ECO:0000256" key="2">
    <source>
        <dbReference type="SAM" id="MobiDB-lite"/>
    </source>
</evidence>
<feature type="compositionally biased region" description="Basic and acidic residues" evidence="2">
    <location>
        <begin position="2118"/>
        <end position="2131"/>
    </location>
</feature>
<feature type="compositionally biased region" description="Basic and acidic residues" evidence="2">
    <location>
        <begin position="2073"/>
        <end position="2082"/>
    </location>
</feature>
<dbReference type="CDD" id="cd00063">
    <property type="entry name" value="FN3"/>
    <property type="match status" value="2"/>
</dbReference>
<evidence type="ECO:0000259" key="3">
    <source>
        <dbReference type="PROSITE" id="PS50188"/>
    </source>
</evidence>
<dbReference type="InterPro" id="IPR003877">
    <property type="entry name" value="SPRY_dom"/>
</dbReference>
<dbReference type="SMART" id="SM00060">
    <property type="entry name" value="FN3"/>
    <property type="match status" value="2"/>
</dbReference>
<feature type="region of interest" description="Disordered" evidence="2">
    <location>
        <begin position="841"/>
        <end position="889"/>
    </location>
</feature>
<dbReference type="KEGG" id="emc:129334629"/>
<dbReference type="Proteomes" id="UP001190640">
    <property type="component" value="Chromosome 8"/>
</dbReference>
<feature type="region of interest" description="Disordered" evidence="2">
    <location>
        <begin position="1485"/>
        <end position="1516"/>
    </location>
</feature>
<dbReference type="GeneID" id="129334629"/>
<dbReference type="InterPro" id="IPR013783">
    <property type="entry name" value="Ig-like_fold"/>
</dbReference>
<dbReference type="Gene3D" id="2.60.40.10">
    <property type="entry name" value="Immunoglobulins"/>
    <property type="match status" value="2"/>
</dbReference>
<feature type="compositionally biased region" description="Polar residues" evidence="2">
    <location>
        <begin position="1493"/>
        <end position="1516"/>
    </location>
</feature>
<feature type="region of interest" description="Disordered" evidence="2">
    <location>
        <begin position="780"/>
        <end position="827"/>
    </location>
</feature>
<dbReference type="InterPro" id="IPR036116">
    <property type="entry name" value="FN3_sf"/>
</dbReference>
<dbReference type="InterPro" id="IPR043136">
    <property type="entry name" value="B30.2/SPRY_sf"/>
</dbReference>
<dbReference type="InterPro" id="IPR013320">
    <property type="entry name" value="ConA-like_dom_sf"/>
</dbReference>
<dbReference type="InterPro" id="IPR001870">
    <property type="entry name" value="B30.2/SPRY"/>
</dbReference>
<organism evidence="5 6">
    <name type="scientific">Eublepharis macularius</name>
    <name type="common">Leopard gecko</name>
    <name type="synonym">Cyrtodactylus macularius</name>
    <dbReference type="NCBI Taxonomy" id="481883"/>
    <lineage>
        <taxon>Eukaryota</taxon>
        <taxon>Metazoa</taxon>
        <taxon>Chordata</taxon>
        <taxon>Craniata</taxon>
        <taxon>Vertebrata</taxon>
        <taxon>Euteleostomi</taxon>
        <taxon>Lepidosauria</taxon>
        <taxon>Squamata</taxon>
        <taxon>Bifurcata</taxon>
        <taxon>Gekkota</taxon>
        <taxon>Eublepharidae</taxon>
        <taxon>Eublepharinae</taxon>
        <taxon>Eublepharis</taxon>
    </lineage>
</organism>
<sequence length="3358" mass="376233">METYCNSVDDESPDVSVEDEEEDEDEPQGQPLTKSSLKNLNQSSGRGKTKSPDEMDIVQSEDSGLTWETSSSRCSTSQASETSATSGIYSMDNSYMDSPPGKFMDEEKTAQKTSNSLEQMPSFPNQNTHMGSKKEALSVKHMQVTCETKELDPADPHSWPFQVQPSKIKDYLIQITQDVENPLSEEKENNLKKKGELPLKGTVRARIEQITAVLEERNKKIFRRVSGKDLPSNSIRKPKEPPKICSRQGISVSLRHIERDTRDKNNKKEILRYNLKPVQTNISKPGVSAFYKKDERKTRKPVPSETLNKEKPSPILMPLTDKVNKLGNESYSLVTQTSVSGHAGFDPSDHQYKMVKKAKSFLPDPVSVMSEKSSSLADETEKQTMEQYLPMATEVPHISEAPSSTLDRETAQPCPAICEVENQMDSTAGVLSESAAQDVPYPNIMKPEAVQKEHEHSLPAETGRQNIELHPSQLEMKDLALLHSAKETGRQVITPYSLAESSLEEAEPPPSVMETERQEMKPLEVEYLKADAQKQPATKLETEPDHRRVLPSVEESETKEVETSPEETEPPPSVMETEKQEMKPLEVEYLKADAQKQPATKLETQPDHRRVLPSVEESETKEVETSPEETEPPPSVMETEKQEMKPLEVEYLKADAQKQPATKLETEPDHRHVLPSVEESETKEVETSPEETEPPPSVMETEKQEMKPLEVEYLKADAQKQPTTKLETEPDHRHVLPSVEESETKEVETSPLETEPPPSVMETERQEMKPLEVEYLKADAQKQPATKLETQPDHRRVLPSVEESETKEVETSPEETEPPPSVMETERQEMKPLEVEYLKADAQKQPTTKLETQPDHRRVLPSVEESETKEVETSPEETEPPPSVMETERQEMKPLEVEYLKADAQKQPATKLETEPDHRHVLHSVEELKTRDVEILPDLSSTDHRTEIQEQQSVEHFGLPQIPHFMGETEKEETEQLGLNLEKQDVLMQTPVTVSLQPKFQEVSYPRDKAENQTIQLEIQHLDSLLPIPTAQSEEVHQHSVLIVQSESEQPVISEPIKTLQGTAYAERSHLREDTEARAHSPTEICDKTSEQLLPISSLLTDNVEKQETQPSSLATAIPQSEQTHSILPYPAEQMETQDNLLCSPEKATLSSEVPLLTVAIQNADATKLEIQPDSTTKAPSEELASLSRESVVAEDKTIQPDLPLSAEPPSEASVRLQEVAKLENHTSPSIKTNLHSEVQDASHHMGEEGQEGGHHLFTTTQLEMKPSVAFETENQNIKTNNSIPSQLEMEPTIALSCFDEADDNIMHQSIAEPSHPDSLCPVHMPEKQERVPLEMEETPHLLSSISLQKESNISHSVEEMVINGIQLHSPASAEDLSETVCSADLQDNVNFSTRPAAPDSRLLYTPNSEAMTCDIEAPELEHVAKQLTQAAVAKLEPSYVQVLESVSESRKDFDVPLPALGAEEGDRFVTPRSDQDHLILSDAEGKEAEHYSSVTPTSTAAPEPQGSQRYSSNEASKQSPMISSFFVGDTQSLVSSVLPPEQSYFLLSDHNKKEEKEENQSLSPEKPETFPEELVSITAFLKGETKEEPLHSSGVVKIMSEESKSILEDFASEAVKEIATSFPLVSEECLSKETSLPFVVDTAEEQNWSHSLLTKESKQLAAEEEDAEDDQSHLLSTTQSERKNEAIQLCCPVTAQLELEGRTLLNSNKGISKQEIPQHLLSTVQSAPVYQELLYHKEERGNQERIALETEHSKFLQSPVLQQESEHTDILQPTKEMERETIQLCSSAAVQDLSQPASEKGTLEFQGYLPKTAEVDFGVSKSSESTDEAQKKEIQLPRLEAEELDYNQLASSLLTDIMEKQGICSHSPEASVSAVLGQSNSALMDFTEKAKKPEVQPCPETLATEEPLSIAAFLLSEAKEMQTSFLKTAKEENRETQLPFKEPDLLVEGSKSGSAWTLETDVAIKKEIQSSQTEFETEQLSRELQAEVTDQDNRENICNIPIIPNLILNEPSDIVLQEPMNDTQPWSADSDQTTSKSIVISTENISESEDIKHLPQTNITWEEPENYLQKEKELKDNEKPRKNSTATPELDQGKDASSNPEDHETGNLDIPPLASSVDKEEDTHMPEKLKDLETVSTLKTKPFHLIENSIVDQRTSTCKPGTKTSDSLKTANFENKESELKELVRETDVQGSINNEKEILTVPENENDGILNAAGLDYFGKHTMTDNSSFTQTGKEQSDQVEQRPVDITKENAEETTSPAASLENILEFSLLESKLDETFNGVIRKEKVTTHKDISKVLNEDKRLDSVKKNDKNIEEELNLVGVPLFNTEKGILSQPPLTPFPNTTVDPQLIAGQSAEASWNRDLYEKAEEDRCKYPSDENIKDTDVPFHRKLDAPDDEIAPYFERGIPKDDSSNNLEDSQAEKVLKNQHVKEEPRVLQGAYESHKKECESVCIPAEATAQAGLLSSREIVKGMNDGLTAGPAEIANYVRAVTCKPTHAIPFGGRSYLTGATSDESSQDRVEESPSSETSQVLPEETSDEESSPILDYAASVYQKEAFVQDESKDVTCLATDQTQPSEITEDGVVDNDMVRKPVEEGAQFHEACHHVSPQSEEQFVSVLEPMAQGTYALNHEHLSSWDLEDQPYEKSVGENIASDLAKHNREDTSQQLSASEAKSEKAFGEFDFTLLSHDFESYPLYSIKEEEYSDDDDLAELMEYEMVTQDDVFQEETPSEVAHEELLFGDRKSLEHISDSCEFVSEKEANTYAEEEELMGLEKLPKNVTESEVLLRKTELAQLENYCCECKCPISADGKLWGEHKDHSVTNLDTGVTELKGQLDGFLDVLQERSLKIEGFVSEIEALFNTLEENCKGKEQLLEVQNENIVKTVLEHHDQKAQRFEEIKNTKMEYLYEQMVIFQEYMDTAKETLETIIKETEEMDDFVFLSSSEEINKRLLSAVEDILTLEKMPTAFSHFEHFAGNSATGDWALEHMPVPKTPKLQPQEPNSATSTSIAVYWTVSEDDVIDFFQVYCVEEHPRRQEQSGLVEEYRVTVKESNCILEDLEPGHCYSVWIMAVNYTGCSFPSEKSIFRTAPPTPVIKAEDCTVCWDTATIRWSTGNLGATDSFTLEYCRQYSPEGEGLRSLAGIKRPELQVNLEPNINYFFYVRAVNVFGTSEQSEAALISTKGTRFHIMKETVHPALQVSPNGTTICLPKETQITGISTVWGELLSSRGLHYWEVTVTGCESYKTGICYSTVPPDSVLGQNISSWCLYCSSKTSLVYKVLHNGKMSDVIVTEQPARVGILLDYNAGRLLFFNAERGQVLFAIRQKFTAAVHPAFGLEQPGILHLHTGMELPEFVKHS</sequence>